<dbReference type="RefSeq" id="WP_322414439.1">
    <property type="nucleotide sequence ID" value="NZ_CP139858.1"/>
</dbReference>
<reference evidence="1 2" key="1">
    <citation type="submission" date="2023-11" db="EMBL/GenBank/DDBJ databases">
        <authorList>
            <person name="Panchal A.K."/>
            <person name="Meaney J.S."/>
            <person name="Karas B.J."/>
            <person name="diCenzo G.C."/>
        </authorList>
    </citation>
    <scope>NUCLEOTIDE SEQUENCE [LARGE SCALE GENOMIC DNA]</scope>
    <source>
        <strain evidence="1 2">NZP2235</strain>
    </source>
</reference>
<evidence type="ECO:0000313" key="1">
    <source>
        <dbReference type="EMBL" id="WQB99659.1"/>
    </source>
</evidence>
<proteinExistence type="predicted"/>
<organism evidence="1 2">
    <name type="scientific">Mesorhizobium huakuii</name>
    <dbReference type="NCBI Taxonomy" id="28104"/>
    <lineage>
        <taxon>Bacteria</taxon>
        <taxon>Pseudomonadati</taxon>
        <taxon>Pseudomonadota</taxon>
        <taxon>Alphaproteobacteria</taxon>
        <taxon>Hyphomicrobiales</taxon>
        <taxon>Phyllobacteriaceae</taxon>
        <taxon>Mesorhizobium</taxon>
    </lineage>
</organism>
<dbReference type="Proteomes" id="UP001322481">
    <property type="component" value="Chromosome"/>
</dbReference>
<evidence type="ECO:0000313" key="2">
    <source>
        <dbReference type="Proteomes" id="UP001322481"/>
    </source>
</evidence>
<name>A0ABZ0VTQ8_9HYPH</name>
<protein>
    <submittedName>
        <fullName evidence="1">Uncharacterized protein</fullName>
    </submittedName>
</protein>
<accession>A0ABZ0VTQ8</accession>
<dbReference type="EMBL" id="CP139858">
    <property type="protein sequence ID" value="WQB99659.1"/>
    <property type="molecule type" value="Genomic_DNA"/>
</dbReference>
<keyword evidence="2" id="KW-1185">Reference proteome</keyword>
<gene>
    <name evidence="1" type="ORF">U0R22_003847</name>
</gene>
<sequence length="72" mass="7851">MLESHHPPTTARDLVREIIQAGSEGDIISVKATIATLRGRAVSLDETDCQIVELVVEIAPVFGMFVAFDLKE</sequence>